<evidence type="ECO:0000256" key="9">
    <source>
        <dbReference type="SAM" id="MobiDB-lite"/>
    </source>
</evidence>
<keyword evidence="6 10" id="KW-0472">Membrane</keyword>
<reference evidence="12" key="1">
    <citation type="journal article" date="2015" name="Genome Announc.">
        <title>Draft genome sequence of the cellulolytic fungus Chaetomium globosum.</title>
        <authorList>
            <person name="Cuomo C.A."/>
            <person name="Untereiner W.A."/>
            <person name="Ma L.-J."/>
            <person name="Grabherr M."/>
            <person name="Birren B.W."/>
        </authorList>
    </citation>
    <scope>NUCLEOTIDE SEQUENCE [LARGE SCALE GENOMIC DNA]</scope>
    <source>
        <strain evidence="12">ATCC 6205 / CBS 148.51 / DSM 1962 / NBRC 6347 / NRRL 1970</strain>
    </source>
</reference>
<evidence type="ECO:0000256" key="1">
    <source>
        <dbReference type="ARBA" id="ARBA00004167"/>
    </source>
</evidence>
<comment type="subcellular location">
    <subcellularLocation>
        <location evidence="1">Membrane</location>
        <topology evidence="1">Single-pass membrane protein</topology>
    </subcellularLocation>
</comment>
<dbReference type="GO" id="GO:0016020">
    <property type="term" value="C:membrane"/>
    <property type="evidence" value="ECO:0007669"/>
    <property type="project" value="UniProtKB-SubCell"/>
</dbReference>
<evidence type="ECO:0000256" key="8">
    <source>
        <dbReference type="ARBA" id="ARBA00035112"/>
    </source>
</evidence>
<evidence type="ECO:0000256" key="10">
    <source>
        <dbReference type="SAM" id="Phobius"/>
    </source>
</evidence>
<protein>
    <submittedName>
        <fullName evidence="11">Uncharacterized protein</fullName>
    </submittedName>
</protein>
<feature type="transmembrane region" description="Helical" evidence="10">
    <location>
        <begin position="44"/>
        <end position="66"/>
    </location>
</feature>
<feature type="region of interest" description="Disordered" evidence="9">
    <location>
        <begin position="1"/>
        <end position="37"/>
    </location>
</feature>
<dbReference type="PANTHER" id="PTHR33365:SF4">
    <property type="entry name" value="CYCLOCHLOROTINE BIOSYNTHESIS PROTEIN O"/>
    <property type="match status" value="1"/>
</dbReference>
<keyword evidence="7" id="KW-0325">Glycoprotein</keyword>
<dbReference type="AlphaFoldDB" id="Q2H6U1"/>
<dbReference type="InterPro" id="IPR021765">
    <property type="entry name" value="UstYa-like"/>
</dbReference>
<gene>
    <name evidence="11" type="ORF">CHGG_05624</name>
</gene>
<keyword evidence="3 10" id="KW-0812">Transmembrane</keyword>
<evidence type="ECO:0000256" key="3">
    <source>
        <dbReference type="ARBA" id="ARBA00022692"/>
    </source>
</evidence>
<dbReference type="EMBL" id="CH408031">
    <property type="protein sequence ID" value="EAQ89005.1"/>
    <property type="molecule type" value="Genomic_DNA"/>
</dbReference>
<dbReference type="STRING" id="306901.Q2H6U1"/>
<name>Q2H6U1_CHAGB</name>
<dbReference type="OMA" id="IMCQSDT"/>
<evidence type="ECO:0000313" key="12">
    <source>
        <dbReference type="Proteomes" id="UP000001056"/>
    </source>
</evidence>
<dbReference type="VEuPathDB" id="FungiDB:CHGG_05624"/>
<evidence type="ECO:0000256" key="6">
    <source>
        <dbReference type="ARBA" id="ARBA00023136"/>
    </source>
</evidence>
<dbReference type="eggNOG" id="ENOG502SQ6R">
    <property type="taxonomic scope" value="Eukaryota"/>
</dbReference>
<evidence type="ECO:0000313" key="11">
    <source>
        <dbReference type="EMBL" id="EAQ89005.1"/>
    </source>
</evidence>
<comment type="pathway">
    <text evidence="2">Mycotoxin biosynthesis.</text>
</comment>
<evidence type="ECO:0000256" key="5">
    <source>
        <dbReference type="ARBA" id="ARBA00023026"/>
    </source>
</evidence>
<dbReference type="PANTHER" id="PTHR33365">
    <property type="entry name" value="YALI0B05434P"/>
    <property type="match status" value="1"/>
</dbReference>
<keyword evidence="12" id="KW-1185">Reference proteome</keyword>
<dbReference type="HOGENOM" id="CLU_042941_0_2_1"/>
<dbReference type="GeneID" id="4390124"/>
<accession>Q2H6U1</accession>
<evidence type="ECO:0000256" key="4">
    <source>
        <dbReference type="ARBA" id="ARBA00022989"/>
    </source>
</evidence>
<sequence>MSNIQYHRVPLDEEPSPNSRRMRRDPDTDCETTSNNRSKSHKHWAWLAHAVLLSVSMAFFAISFCLRSGNHTAHRPLLNAAPVLPVIEYETKQAGLRPAWRDSPYAGRSDEAEEAWRSLTQAGDVFLTKATALKLGVSPSMATSKHPETGEQGYEAGVEVFYQLRCLNLLRQEARGVGSIEATADIDYCVELLRETLMCHSDAGIFAVSSTAEHMSQGTPGRVLEYEGTRTCQSFEAVRKWSDEHEVKSRQDNAESNMGN</sequence>
<evidence type="ECO:0000256" key="7">
    <source>
        <dbReference type="ARBA" id="ARBA00023180"/>
    </source>
</evidence>
<organism evidence="11 12">
    <name type="scientific">Chaetomium globosum (strain ATCC 6205 / CBS 148.51 / DSM 1962 / NBRC 6347 / NRRL 1970)</name>
    <name type="common">Soil fungus</name>
    <dbReference type="NCBI Taxonomy" id="306901"/>
    <lineage>
        <taxon>Eukaryota</taxon>
        <taxon>Fungi</taxon>
        <taxon>Dikarya</taxon>
        <taxon>Ascomycota</taxon>
        <taxon>Pezizomycotina</taxon>
        <taxon>Sordariomycetes</taxon>
        <taxon>Sordariomycetidae</taxon>
        <taxon>Sordariales</taxon>
        <taxon>Chaetomiaceae</taxon>
        <taxon>Chaetomium</taxon>
    </lineage>
</organism>
<keyword evidence="4 10" id="KW-1133">Transmembrane helix</keyword>
<dbReference type="InParanoid" id="Q2H6U1"/>
<proteinExistence type="inferred from homology"/>
<dbReference type="Proteomes" id="UP000001056">
    <property type="component" value="Unassembled WGS sequence"/>
</dbReference>
<dbReference type="RefSeq" id="XP_001221719.1">
    <property type="nucleotide sequence ID" value="XM_001221718.1"/>
</dbReference>
<dbReference type="GO" id="GO:0043386">
    <property type="term" value="P:mycotoxin biosynthetic process"/>
    <property type="evidence" value="ECO:0007669"/>
    <property type="project" value="InterPro"/>
</dbReference>
<keyword evidence="5" id="KW-0843">Virulence</keyword>
<dbReference type="Pfam" id="PF11807">
    <property type="entry name" value="UstYa"/>
    <property type="match status" value="1"/>
</dbReference>
<comment type="similarity">
    <text evidence="8">Belongs to the ustYa family.</text>
</comment>
<evidence type="ECO:0000256" key="2">
    <source>
        <dbReference type="ARBA" id="ARBA00004685"/>
    </source>
</evidence>
<dbReference type="OrthoDB" id="4568755at2759"/>